<name>A0A2Z5FSR8_9BACT</name>
<protein>
    <submittedName>
        <fullName evidence="1">Uncharacterized protein</fullName>
    </submittedName>
</protein>
<keyword evidence="2" id="KW-1185">Reference proteome</keyword>
<accession>A0A2Z5FSR8</accession>
<organism evidence="1 2">
    <name type="scientific">Acidisarcina polymorpha</name>
    <dbReference type="NCBI Taxonomy" id="2211140"/>
    <lineage>
        <taxon>Bacteria</taxon>
        <taxon>Pseudomonadati</taxon>
        <taxon>Acidobacteriota</taxon>
        <taxon>Terriglobia</taxon>
        <taxon>Terriglobales</taxon>
        <taxon>Acidobacteriaceae</taxon>
        <taxon>Acidisarcina</taxon>
    </lineage>
</organism>
<gene>
    <name evidence="1" type="ORF">ACPOL_0478</name>
</gene>
<dbReference type="AlphaFoldDB" id="A0A2Z5FSR8"/>
<sequence>MSLAPESGHRMLVIESFIVMSEWRAKGRPLQMSVAQPLRQESGS</sequence>
<dbReference type="Proteomes" id="UP000253606">
    <property type="component" value="Chromosome"/>
</dbReference>
<reference evidence="1 2" key="1">
    <citation type="journal article" date="2018" name="Front. Microbiol.">
        <title>Hydrolytic Capabilities as a Key to Environmental Success: Chitinolytic and Cellulolytic Acidobacteria From Acidic Sub-arctic Soils and Boreal Peatlands.</title>
        <authorList>
            <person name="Belova S.E."/>
            <person name="Ravin N.V."/>
            <person name="Pankratov T.A."/>
            <person name="Rakitin A.L."/>
            <person name="Ivanova A.A."/>
            <person name="Beletsky A.V."/>
            <person name="Mardanov A.V."/>
            <person name="Sinninghe Damste J.S."/>
            <person name="Dedysh S.N."/>
        </authorList>
    </citation>
    <scope>NUCLEOTIDE SEQUENCE [LARGE SCALE GENOMIC DNA]</scope>
    <source>
        <strain evidence="1 2">SBC82</strain>
    </source>
</reference>
<evidence type="ECO:0000313" key="1">
    <source>
        <dbReference type="EMBL" id="AXC09853.1"/>
    </source>
</evidence>
<proteinExistence type="predicted"/>
<dbReference type="KEGG" id="abas:ACPOL_0478"/>
<dbReference type="EMBL" id="CP030840">
    <property type="protein sequence ID" value="AXC09853.1"/>
    <property type="molecule type" value="Genomic_DNA"/>
</dbReference>
<evidence type="ECO:0000313" key="2">
    <source>
        <dbReference type="Proteomes" id="UP000253606"/>
    </source>
</evidence>